<dbReference type="SUPFAM" id="SSF48371">
    <property type="entry name" value="ARM repeat"/>
    <property type="match status" value="1"/>
</dbReference>
<sequence>MENMIIKDIISQHAEEAAFLWLLRDAAVRQPHYDLKDLSALDERVEAHIDGLRIAGDEGWEVCKEVLLFQDSGEVFAASVLAFESGNEDRIQSLKDMVIETPELNRGMISALAWLSYPQAKDAIQDCLHSEKPLIRQVGIVASALHRQNPGLFLKEALADPNPFLRARALKAVGELNQNNLLPEVMANAQDEDANCRFYAAWTGLLLREASTIPILQSFVETGGHHAEQALSLLLRRMRIDEAHQFQRSLAQQTETKRLSVQALGMIGDPSTIDLLFEHMSIPELSRVAGEAFSMVTGLDIAYESLETEWPEGFEAGPTESPDDDDVTMDADEDLCWPDINQLKQWWGKNKHYYKNKTAYLCGKSKTLDGLTTVLKTGFQRQRAAAALELTIRQPDIPLFETRAPARRQLSLLTRDS</sequence>
<organism evidence="1">
    <name type="scientific">hydrothermal vent metagenome</name>
    <dbReference type="NCBI Taxonomy" id="652676"/>
    <lineage>
        <taxon>unclassified sequences</taxon>
        <taxon>metagenomes</taxon>
        <taxon>ecological metagenomes</taxon>
    </lineage>
</organism>
<dbReference type="Gene3D" id="1.25.10.10">
    <property type="entry name" value="Leucine-rich Repeat Variant"/>
    <property type="match status" value="1"/>
</dbReference>
<dbReference type="InterPro" id="IPR011959">
    <property type="entry name" value="CHP02270"/>
</dbReference>
<gene>
    <name evidence="1" type="ORF">MNBD_NITROSPIRAE01-1921</name>
</gene>
<dbReference type="InterPro" id="IPR011989">
    <property type="entry name" value="ARM-like"/>
</dbReference>
<protein>
    <submittedName>
        <fullName evidence="1">FOG: HEAT repeat</fullName>
    </submittedName>
</protein>
<dbReference type="NCBIfam" id="TIGR02270">
    <property type="entry name" value="TIGR02270 family protein"/>
    <property type="match status" value="1"/>
</dbReference>
<proteinExistence type="predicted"/>
<dbReference type="AlphaFoldDB" id="A0A3B1CCH0"/>
<dbReference type="InterPro" id="IPR016024">
    <property type="entry name" value="ARM-type_fold"/>
</dbReference>
<accession>A0A3B1CCH0</accession>
<evidence type="ECO:0000313" key="1">
    <source>
        <dbReference type="EMBL" id="VAX25902.1"/>
    </source>
</evidence>
<dbReference type="EMBL" id="UOGF01000003">
    <property type="protein sequence ID" value="VAX25902.1"/>
    <property type="molecule type" value="Genomic_DNA"/>
</dbReference>
<reference evidence="1" key="1">
    <citation type="submission" date="2018-06" db="EMBL/GenBank/DDBJ databases">
        <authorList>
            <person name="Zhirakovskaya E."/>
        </authorList>
    </citation>
    <scope>NUCLEOTIDE SEQUENCE</scope>
</reference>
<name>A0A3B1CCH0_9ZZZZ</name>